<feature type="region of interest" description="Disordered" evidence="1">
    <location>
        <begin position="1"/>
        <end position="37"/>
    </location>
</feature>
<comment type="caution">
    <text evidence="2">The sequence shown here is derived from an EMBL/GenBank/DDBJ whole genome shotgun (WGS) entry which is preliminary data.</text>
</comment>
<evidence type="ECO:0000313" key="3">
    <source>
        <dbReference type="Proteomes" id="UP000327493"/>
    </source>
</evidence>
<sequence length="216" mass="24775">MAHNIEREKEAEGGRDVGESCIAPGWHKLDAQPPHRHPEIPIGAKLWPQSNSQPVTHSLGLAVRVRGREGLGGERRTDRAPGERREINNNWEMERASERLWGVGEGAEQEKERERWGYRERQRLFAPLGAWVRAARGRSWHAAGRTVAESLRQAVCSPCLPSESRGRREREVYTVLPFCLSLFGLPALRRPKLCQFALRWKNHKHHPQPRETMAVR</sequence>
<feature type="compositionally biased region" description="Basic and acidic residues" evidence="1">
    <location>
        <begin position="1"/>
        <end position="18"/>
    </location>
</feature>
<reference evidence="2 3" key="1">
    <citation type="submission" date="2019-08" db="EMBL/GenBank/DDBJ databases">
        <title>A chromosome-level genome assembly, high-density linkage maps, and genome scans reveal the genomic architecture of hybrid incompatibilities underlying speciation via character displacement in darters (Percidae: Etheostominae).</title>
        <authorList>
            <person name="Moran R.L."/>
            <person name="Catchen J.M."/>
            <person name="Fuller R.C."/>
        </authorList>
    </citation>
    <scope>NUCLEOTIDE SEQUENCE [LARGE SCALE GENOMIC DNA]</scope>
    <source>
        <strain evidence="2">EspeVRDwgs_2016</strain>
        <tissue evidence="2">Muscle</tissue>
    </source>
</reference>
<organism evidence="2 3">
    <name type="scientific">Etheostoma spectabile</name>
    <name type="common">orangethroat darter</name>
    <dbReference type="NCBI Taxonomy" id="54343"/>
    <lineage>
        <taxon>Eukaryota</taxon>
        <taxon>Metazoa</taxon>
        <taxon>Chordata</taxon>
        <taxon>Craniata</taxon>
        <taxon>Vertebrata</taxon>
        <taxon>Euteleostomi</taxon>
        <taxon>Actinopterygii</taxon>
        <taxon>Neopterygii</taxon>
        <taxon>Teleostei</taxon>
        <taxon>Neoteleostei</taxon>
        <taxon>Acanthomorphata</taxon>
        <taxon>Eupercaria</taxon>
        <taxon>Perciformes</taxon>
        <taxon>Percoidei</taxon>
        <taxon>Percidae</taxon>
        <taxon>Etheostomatinae</taxon>
        <taxon>Etheostoma</taxon>
    </lineage>
</organism>
<feature type="non-terminal residue" evidence="2">
    <location>
        <position position="216"/>
    </location>
</feature>
<evidence type="ECO:0000256" key="1">
    <source>
        <dbReference type="SAM" id="MobiDB-lite"/>
    </source>
</evidence>
<keyword evidence="3" id="KW-1185">Reference proteome</keyword>
<proteinExistence type="predicted"/>
<dbReference type="EMBL" id="VOFY01000006">
    <property type="protein sequence ID" value="KAA8591740.1"/>
    <property type="molecule type" value="Genomic_DNA"/>
</dbReference>
<accession>A0A5J5DEK1</accession>
<protein>
    <submittedName>
        <fullName evidence="2">Uncharacterized protein</fullName>
    </submittedName>
</protein>
<evidence type="ECO:0000313" key="2">
    <source>
        <dbReference type="EMBL" id="KAA8591740.1"/>
    </source>
</evidence>
<gene>
    <name evidence="2" type="ORF">FQN60_017114</name>
</gene>
<name>A0A5J5DEK1_9PERO</name>
<dbReference type="AlphaFoldDB" id="A0A5J5DEK1"/>
<dbReference type="Proteomes" id="UP000327493">
    <property type="component" value="Chromosome 6"/>
</dbReference>